<feature type="chain" id="PRO_5039289100" description="CopC domain-containing protein" evidence="2">
    <location>
        <begin position="20"/>
        <end position="134"/>
    </location>
</feature>
<gene>
    <name evidence="3" type="ORF">HKBW3S42_01059</name>
</gene>
<organism evidence="3 4">
    <name type="scientific">Candidatus Hakubella thermalkaliphila</name>
    <dbReference type="NCBI Taxonomy" id="2754717"/>
    <lineage>
        <taxon>Bacteria</taxon>
        <taxon>Bacillati</taxon>
        <taxon>Actinomycetota</taxon>
        <taxon>Actinomycetota incertae sedis</taxon>
        <taxon>Candidatus Hakubellales</taxon>
        <taxon>Candidatus Hakubellaceae</taxon>
        <taxon>Candidatus Hakubella</taxon>
    </lineage>
</organism>
<dbReference type="Proteomes" id="UP000568877">
    <property type="component" value="Unassembled WGS sequence"/>
</dbReference>
<comment type="caution">
    <text evidence="3">The sequence shown here is derived from an EMBL/GenBank/DDBJ whole genome shotgun (WGS) entry which is preliminary data.</text>
</comment>
<keyword evidence="2" id="KW-0732">Signal</keyword>
<dbReference type="EMBL" id="BLSA01000146">
    <property type="protein sequence ID" value="GFP32753.1"/>
    <property type="molecule type" value="Genomic_DNA"/>
</dbReference>
<evidence type="ECO:0000256" key="1">
    <source>
        <dbReference type="SAM" id="Phobius"/>
    </source>
</evidence>
<proteinExistence type="predicted"/>
<evidence type="ECO:0008006" key="5">
    <source>
        <dbReference type="Google" id="ProtNLM"/>
    </source>
</evidence>
<sequence length="134" mass="14435">MFFTAILLGTLLLPARAFAHRLIVQHLEGQENMVQVLYDDGTAASRASISLVGENGDVIWTGSADSNGNVKLPGYPYAKGVADDGLGHRIMFTPGEDSQEIPRWLAMIGGVAFLLFVAALAKFFSKRKLAADKP</sequence>
<keyword evidence="1" id="KW-0472">Membrane</keyword>
<name>A0A6V8PKG1_9ACTN</name>
<evidence type="ECO:0000313" key="4">
    <source>
        <dbReference type="Proteomes" id="UP000568877"/>
    </source>
</evidence>
<accession>A0A6V8PKG1</accession>
<feature type="transmembrane region" description="Helical" evidence="1">
    <location>
        <begin position="104"/>
        <end position="124"/>
    </location>
</feature>
<dbReference type="AlphaFoldDB" id="A0A6V8PKG1"/>
<protein>
    <recommendedName>
        <fullName evidence="5">CopC domain-containing protein</fullName>
    </recommendedName>
</protein>
<evidence type="ECO:0000313" key="3">
    <source>
        <dbReference type="EMBL" id="GFP32753.1"/>
    </source>
</evidence>
<keyword evidence="1" id="KW-0812">Transmembrane</keyword>
<reference evidence="3 4" key="1">
    <citation type="journal article" date="2020" name="Front. Microbiol.">
        <title>Single-cell genomics of novel Actinobacteria with the Wood-Ljungdahl pathway discovered in a serpentinizing system.</title>
        <authorList>
            <person name="Merino N."/>
            <person name="Kawai M."/>
            <person name="Boyd E.S."/>
            <person name="Colman D.R."/>
            <person name="McGlynn S.E."/>
            <person name="Nealson K.H."/>
            <person name="Kurokawa K."/>
            <person name="Hongoh Y."/>
        </authorList>
    </citation>
    <scope>NUCLEOTIDE SEQUENCE [LARGE SCALE GENOMIC DNA]</scope>
    <source>
        <strain evidence="3 4">S42</strain>
    </source>
</reference>
<keyword evidence="1" id="KW-1133">Transmembrane helix</keyword>
<feature type="signal peptide" evidence="2">
    <location>
        <begin position="1"/>
        <end position="19"/>
    </location>
</feature>
<evidence type="ECO:0000256" key="2">
    <source>
        <dbReference type="SAM" id="SignalP"/>
    </source>
</evidence>